<keyword evidence="5" id="KW-0472">Membrane</keyword>
<dbReference type="Proteomes" id="UP001291623">
    <property type="component" value="Unassembled WGS sequence"/>
</dbReference>
<evidence type="ECO:0000256" key="6">
    <source>
        <dbReference type="ARBA" id="ARBA00023157"/>
    </source>
</evidence>
<evidence type="ECO:0000313" key="12">
    <source>
        <dbReference type="Proteomes" id="UP001291623"/>
    </source>
</evidence>
<evidence type="ECO:0000259" key="10">
    <source>
        <dbReference type="PROSITE" id="PS50948"/>
    </source>
</evidence>
<evidence type="ECO:0000256" key="5">
    <source>
        <dbReference type="ARBA" id="ARBA00023136"/>
    </source>
</evidence>
<evidence type="ECO:0000256" key="4">
    <source>
        <dbReference type="ARBA" id="ARBA00022989"/>
    </source>
</evidence>
<accession>A0AAE1VH63</accession>
<dbReference type="PROSITE" id="PS50948">
    <property type="entry name" value="PAN"/>
    <property type="match status" value="1"/>
</dbReference>
<dbReference type="InterPro" id="IPR000858">
    <property type="entry name" value="S_locus_glycoprot_dom"/>
</dbReference>
<comment type="caution">
    <text evidence="11">The sequence shown here is derived from an EMBL/GenBank/DDBJ whole genome shotgun (WGS) entry which is preliminary data.</text>
</comment>
<keyword evidence="7" id="KW-0325">Glycoprotein</keyword>
<feature type="domain" description="Bulb-type lectin" evidence="9">
    <location>
        <begin position="1"/>
        <end position="69"/>
    </location>
</feature>
<dbReference type="InterPro" id="IPR036426">
    <property type="entry name" value="Bulb-type_lectin_dom_sf"/>
</dbReference>
<dbReference type="PANTHER" id="PTHR47974:SF3">
    <property type="entry name" value="RECEPTOR-LIKE SERINE_THREONINE-PROTEIN KINASE"/>
    <property type="match status" value="1"/>
</dbReference>
<dbReference type="PANTHER" id="PTHR47974">
    <property type="entry name" value="OS07G0415500 PROTEIN"/>
    <property type="match status" value="1"/>
</dbReference>
<comment type="subcellular location">
    <subcellularLocation>
        <location evidence="1">Membrane</location>
        <topology evidence="1">Single-pass membrane protein</topology>
    </subcellularLocation>
</comment>
<dbReference type="Gene3D" id="1.10.510.10">
    <property type="entry name" value="Transferase(Phosphotransferase) domain 1"/>
    <property type="match status" value="1"/>
</dbReference>
<evidence type="ECO:0000256" key="8">
    <source>
        <dbReference type="SAM" id="MobiDB-lite"/>
    </source>
</evidence>
<evidence type="ECO:0000256" key="2">
    <source>
        <dbReference type="ARBA" id="ARBA00022692"/>
    </source>
</evidence>
<dbReference type="InterPro" id="IPR027417">
    <property type="entry name" value="P-loop_NTPase"/>
</dbReference>
<dbReference type="Pfam" id="PF01453">
    <property type="entry name" value="B_lectin"/>
    <property type="match status" value="1"/>
</dbReference>
<dbReference type="Gene3D" id="3.40.50.300">
    <property type="entry name" value="P-loop containing nucleotide triphosphate hydrolases"/>
    <property type="match status" value="1"/>
</dbReference>
<dbReference type="Gene3D" id="2.90.10.10">
    <property type="entry name" value="Bulb-type lectin domain"/>
    <property type="match status" value="1"/>
</dbReference>
<dbReference type="SUPFAM" id="SSF51110">
    <property type="entry name" value="alpha-D-mannose-specific plant lectins"/>
    <property type="match status" value="1"/>
</dbReference>
<reference evidence="11" key="1">
    <citation type="submission" date="2023-12" db="EMBL/GenBank/DDBJ databases">
        <title>Genome assembly of Anisodus tanguticus.</title>
        <authorList>
            <person name="Wang Y.-J."/>
        </authorList>
    </citation>
    <scope>NUCLEOTIDE SEQUENCE</scope>
    <source>
        <strain evidence="11">KB-2021</strain>
        <tissue evidence="11">Leaf</tissue>
    </source>
</reference>
<feature type="domain" description="Apple" evidence="10">
    <location>
        <begin position="256"/>
        <end position="337"/>
    </location>
</feature>
<evidence type="ECO:0000256" key="1">
    <source>
        <dbReference type="ARBA" id="ARBA00004167"/>
    </source>
</evidence>
<evidence type="ECO:0000259" key="9">
    <source>
        <dbReference type="PROSITE" id="PS50927"/>
    </source>
</evidence>
<dbReference type="InterPro" id="IPR003609">
    <property type="entry name" value="Pan_app"/>
</dbReference>
<protein>
    <submittedName>
        <fullName evidence="11">Uncharacterized protein</fullName>
    </submittedName>
</protein>
<dbReference type="InterPro" id="IPR001480">
    <property type="entry name" value="Bulb-type_lectin_dom"/>
</dbReference>
<dbReference type="PROSITE" id="PS50927">
    <property type="entry name" value="BULB_LECTIN"/>
    <property type="match status" value="1"/>
</dbReference>
<dbReference type="Pfam" id="PF00931">
    <property type="entry name" value="NB-ARC"/>
    <property type="match status" value="1"/>
</dbReference>
<dbReference type="AlphaFoldDB" id="A0AAE1VH63"/>
<dbReference type="CDD" id="cd01098">
    <property type="entry name" value="PAN_AP_plant"/>
    <property type="match status" value="1"/>
</dbReference>
<dbReference type="GO" id="GO:0043531">
    <property type="term" value="F:ADP binding"/>
    <property type="evidence" value="ECO:0007669"/>
    <property type="project" value="InterPro"/>
</dbReference>
<dbReference type="Pfam" id="PF00954">
    <property type="entry name" value="S_locus_glycop"/>
    <property type="match status" value="1"/>
</dbReference>
<evidence type="ECO:0000313" key="11">
    <source>
        <dbReference type="EMBL" id="KAK4368872.1"/>
    </source>
</evidence>
<keyword evidence="4" id="KW-1133">Transmembrane helix</keyword>
<dbReference type="InterPro" id="IPR002182">
    <property type="entry name" value="NB-ARC"/>
</dbReference>
<proteinExistence type="predicted"/>
<organism evidence="11 12">
    <name type="scientific">Anisodus tanguticus</name>
    <dbReference type="NCBI Taxonomy" id="243964"/>
    <lineage>
        <taxon>Eukaryota</taxon>
        <taxon>Viridiplantae</taxon>
        <taxon>Streptophyta</taxon>
        <taxon>Embryophyta</taxon>
        <taxon>Tracheophyta</taxon>
        <taxon>Spermatophyta</taxon>
        <taxon>Magnoliopsida</taxon>
        <taxon>eudicotyledons</taxon>
        <taxon>Gunneridae</taxon>
        <taxon>Pentapetalae</taxon>
        <taxon>asterids</taxon>
        <taxon>lamiids</taxon>
        <taxon>Solanales</taxon>
        <taxon>Solanaceae</taxon>
        <taxon>Solanoideae</taxon>
        <taxon>Hyoscyameae</taxon>
        <taxon>Anisodus</taxon>
    </lineage>
</organism>
<keyword evidence="12" id="KW-1185">Reference proteome</keyword>
<dbReference type="Pfam" id="PF08276">
    <property type="entry name" value="PAN_2"/>
    <property type="match status" value="1"/>
</dbReference>
<feature type="compositionally biased region" description="Polar residues" evidence="8">
    <location>
        <begin position="543"/>
        <end position="555"/>
    </location>
</feature>
<sequence>MANRDEPVNGRHSKLSLLKSGNLVLTDAGQRTVWSTETKSNASVELELLENGNLVLTASHDKTIIIWQSFDTPTDTLVPGQALTKNSKLVSLRSSTNYSSGFYKLHFSDDNVLQLVYEGLEMSSVYWPTPWKTNWDNGRSTYNNSKIAVLDLLGNFKSTDNFEANTSDFGEGIKRRLTLDIDGNIRVHSLNKQRTNWEVSWQAFSQPCRIHGICGLNSLCIYSQNSGRKCTCLQNHKMKNLTDWSYGCEPDFKLSCDSNMVDFHQLRHVEYVGYDVKKISNYTLEQCKEDCSNNCICKGFQFKYNEKNGTYSCFPKTLLFNGYRSPSWKDTIYIKVPKAGRNSDEERPTDDMLQCQRHEVLLERTYERKEQHGWLKTCIGFIAALGVFEFIFLASYLITTLKCSNATSDQVYIPVVNRFKRFTYGELKRATSNFRDEIGQGSGGIHRVEQSGSQIQEVVDLSLDCNYNLEKMKVLIKVALQCSEEDKDARPTMSQVVDILQELRENIHSFHSPILNLECLCGRFSELGGEFFLGRSDTDDETQTGNSLIGSSSRSNAMPNLGDAIVGLDDDLTTIIERLIGPPSSAPEIVTISGMGGIGKTTLARQAYDHLAIRYHFDIRAWVTILHEFQMRGVISLFTSHFHDLPQE</sequence>
<keyword evidence="2" id="KW-0812">Transmembrane</keyword>
<dbReference type="EMBL" id="JAVYJV010000006">
    <property type="protein sequence ID" value="KAK4368872.1"/>
    <property type="molecule type" value="Genomic_DNA"/>
</dbReference>
<name>A0AAE1VH63_9SOLA</name>
<gene>
    <name evidence="11" type="ORF">RND71_012664</name>
</gene>
<keyword evidence="6" id="KW-1015">Disulfide bond</keyword>
<keyword evidence="3" id="KW-0732">Signal</keyword>
<evidence type="ECO:0000256" key="7">
    <source>
        <dbReference type="ARBA" id="ARBA00023180"/>
    </source>
</evidence>
<dbReference type="SUPFAM" id="SSF52540">
    <property type="entry name" value="P-loop containing nucleoside triphosphate hydrolases"/>
    <property type="match status" value="1"/>
</dbReference>
<dbReference type="GO" id="GO:0048544">
    <property type="term" value="P:recognition of pollen"/>
    <property type="evidence" value="ECO:0007669"/>
    <property type="project" value="InterPro"/>
</dbReference>
<feature type="region of interest" description="Disordered" evidence="8">
    <location>
        <begin position="535"/>
        <end position="555"/>
    </location>
</feature>
<dbReference type="GO" id="GO:0016020">
    <property type="term" value="C:membrane"/>
    <property type="evidence" value="ECO:0007669"/>
    <property type="project" value="UniProtKB-SubCell"/>
</dbReference>
<evidence type="ECO:0000256" key="3">
    <source>
        <dbReference type="ARBA" id="ARBA00022729"/>
    </source>
</evidence>